<accession>A0A3E1NRU0</accession>
<evidence type="ECO:0000256" key="3">
    <source>
        <dbReference type="ARBA" id="ARBA00022989"/>
    </source>
</evidence>
<gene>
    <name evidence="6" type="ORF">DXN05_05845</name>
</gene>
<evidence type="ECO:0000313" key="6">
    <source>
        <dbReference type="EMBL" id="RFM30478.1"/>
    </source>
</evidence>
<keyword evidence="4 5" id="KW-0472">Membrane</keyword>
<evidence type="ECO:0000256" key="5">
    <source>
        <dbReference type="SAM" id="Phobius"/>
    </source>
</evidence>
<dbReference type="AlphaFoldDB" id="A0A3E1NRU0"/>
<feature type="transmembrane region" description="Helical" evidence="5">
    <location>
        <begin position="28"/>
        <end position="51"/>
    </location>
</feature>
<feature type="transmembrane region" description="Helical" evidence="5">
    <location>
        <begin position="100"/>
        <end position="121"/>
    </location>
</feature>
<dbReference type="Pfam" id="PF02674">
    <property type="entry name" value="Colicin_V"/>
    <property type="match status" value="1"/>
</dbReference>
<keyword evidence="7" id="KW-1185">Reference proteome</keyword>
<dbReference type="InterPro" id="IPR003825">
    <property type="entry name" value="Colicin-V_CvpA"/>
</dbReference>
<comment type="subcellular location">
    <subcellularLocation>
        <location evidence="1">Membrane</location>
        <topology evidence="1">Multi-pass membrane protein</topology>
    </subcellularLocation>
</comment>
<evidence type="ECO:0000256" key="2">
    <source>
        <dbReference type="ARBA" id="ARBA00022692"/>
    </source>
</evidence>
<organism evidence="6 7">
    <name type="scientific">Deminuibacter soli</name>
    <dbReference type="NCBI Taxonomy" id="2291815"/>
    <lineage>
        <taxon>Bacteria</taxon>
        <taxon>Pseudomonadati</taxon>
        <taxon>Bacteroidota</taxon>
        <taxon>Chitinophagia</taxon>
        <taxon>Chitinophagales</taxon>
        <taxon>Chitinophagaceae</taxon>
        <taxon>Deminuibacter</taxon>
    </lineage>
</organism>
<dbReference type="EMBL" id="QTJU01000001">
    <property type="protein sequence ID" value="RFM30478.1"/>
    <property type="molecule type" value="Genomic_DNA"/>
</dbReference>
<dbReference type="PANTHER" id="PTHR37306">
    <property type="entry name" value="COLICIN V PRODUCTION PROTEIN"/>
    <property type="match status" value="1"/>
</dbReference>
<dbReference type="OrthoDB" id="1492026at2"/>
<dbReference type="Proteomes" id="UP000261284">
    <property type="component" value="Unassembled WGS sequence"/>
</dbReference>
<name>A0A3E1NRU0_9BACT</name>
<keyword evidence="3 5" id="KW-1133">Transmembrane helix</keyword>
<feature type="transmembrane region" description="Helical" evidence="5">
    <location>
        <begin position="63"/>
        <end position="88"/>
    </location>
</feature>
<dbReference type="RefSeq" id="WP_116846233.1">
    <property type="nucleotide sequence ID" value="NZ_QTJU01000001.1"/>
</dbReference>
<reference evidence="6 7" key="1">
    <citation type="submission" date="2018-08" db="EMBL/GenBank/DDBJ databases">
        <title>Chitinophagaceae sp. K23C18032701, a novel bacterium isolated from forest soil.</title>
        <authorList>
            <person name="Wang C."/>
        </authorList>
    </citation>
    <scope>NUCLEOTIDE SEQUENCE [LARGE SCALE GENOMIC DNA]</scope>
    <source>
        <strain evidence="6 7">K23C18032701</strain>
    </source>
</reference>
<evidence type="ECO:0000313" key="7">
    <source>
        <dbReference type="Proteomes" id="UP000261284"/>
    </source>
</evidence>
<sequence>MAIDLVCLILIVLALVKGFTKGLVLAVFSFLAVVIGLAAALKLSVVVAGWLQGNTHIATKWLPFISFIIVLLGVILLVRWCAALIQAGMDVAMLGWINKLGGICFYLALYLMVFSILLFFAKQTGVLKNETISQSICYNWIEPWGPVVMNGFGKVVPVCRDMFTQLEKFFGTMAEKA</sequence>
<evidence type="ECO:0000256" key="4">
    <source>
        <dbReference type="ARBA" id="ARBA00023136"/>
    </source>
</evidence>
<dbReference type="GO" id="GO:0016020">
    <property type="term" value="C:membrane"/>
    <property type="evidence" value="ECO:0007669"/>
    <property type="project" value="UniProtKB-SubCell"/>
</dbReference>
<dbReference type="PANTHER" id="PTHR37306:SF1">
    <property type="entry name" value="COLICIN V PRODUCTION PROTEIN"/>
    <property type="match status" value="1"/>
</dbReference>
<dbReference type="GO" id="GO:0009403">
    <property type="term" value="P:toxin biosynthetic process"/>
    <property type="evidence" value="ECO:0007669"/>
    <property type="project" value="InterPro"/>
</dbReference>
<protein>
    <submittedName>
        <fullName evidence="6">CvpA family protein</fullName>
    </submittedName>
</protein>
<keyword evidence="2 5" id="KW-0812">Transmembrane</keyword>
<evidence type="ECO:0000256" key="1">
    <source>
        <dbReference type="ARBA" id="ARBA00004141"/>
    </source>
</evidence>
<comment type="caution">
    <text evidence="6">The sequence shown here is derived from an EMBL/GenBank/DDBJ whole genome shotgun (WGS) entry which is preliminary data.</text>
</comment>
<proteinExistence type="predicted"/>